<dbReference type="AlphaFoldDB" id="A0A5N5WX21"/>
<evidence type="ECO:0000313" key="3">
    <source>
        <dbReference type="EMBL" id="KAB8071710.1"/>
    </source>
</evidence>
<dbReference type="Proteomes" id="UP000326565">
    <property type="component" value="Unassembled WGS sequence"/>
</dbReference>
<dbReference type="GO" id="GO:0003824">
    <property type="term" value="F:catalytic activity"/>
    <property type="evidence" value="ECO:0007669"/>
    <property type="project" value="InterPro"/>
</dbReference>
<dbReference type="PROSITE" id="PS00166">
    <property type="entry name" value="ENOYL_COA_HYDRATASE"/>
    <property type="match status" value="1"/>
</dbReference>
<protein>
    <submittedName>
        <fullName evidence="3">ClpP/crotonase-like domain-containing protein</fullName>
    </submittedName>
</protein>
<dbReference type="CDD" id="cd06558">
    <property type="entry name" value="crotonase-like"/>
    <property type="match status" value="1"/>
</dbReference>
<evidence type="ECO:0000313" key="4">
    <source>
        <dbReference type="Proteomes" id="UP000326565"/>
    </source>
</evidence>
<accession>A0A5N5WX21</accession>
<dbReference type="PANTHER" id="PTHR43802:SF1">
    <property type="entry name" value="IP11341P-RELATED"/>
    <property type="match status" value="1"/>
</dbReference>
<dbReference type="PANTHER" id="PTHR43802">
    <property type="entry name" value="ENOYL-COA HYDRATASE"/>
    <property type="match status" value="1"/>
</dbReference>
<dbReference type="OrthoDB" id="2018133at2759"/>
<gene>
    <name evidence="3" type="ORF">BDV29DRAFT_193056</name>
</gene>
<reference evidence="3 4" key="1">
    <citation type="submission" date="2019-04" db="EMBL/GenBank/DDBJ databases">
        <title>Friends and foes A comparative genomics study of 23 Aspergillus species from section Flavi.</title>
        <authorList>
            <consortium name="DOE Joint Genome Institute"/>
            <person name="Kjaerbolling I."/>
            <person name="Vesth T."/>
            <person name="Frisvad J.C."/>
            <person name="Nybo J.L."/>
            <person name="Theobald S."/>
            <person name="Kildgaard S."/>
            <person name="Isbrandt T."/>
            <person name="Kuo A."/>
            <person name="Sato A."/>
            <person name="Lyhne E.K."/>
            <person name="Kogle M.E."/>
            <person name="Wiebenga A."/>
            <person name="Kun R.S."/>
            <person name="Lubbers R.J."/>
            <person name="Makela M.R."/>
            <person name="Barry K."/>
            <person name="Chovatia M."/>
            <person name="Clum A."/>
            <person name="Daum C."/>
            <person name="Haridas S."/>
            <person name="He G."/>
            <person name="LaButti K."/>
            <person name="Lipzen A."/>
            <person name="Mondo S."/>
            <person name="Riley R."/>
            <person name="Salamov A."/>
            <person name="Simmons B.A."/>
            <person name="Magnuson J.K."/>
            <person name="Henrissat B."/>
            <person name="Mortensen U.H."/>
            <person name="Larsen T.O."/>
            <person name="Devries R.P."/>
            <person name="Grigoriev I.V."/>
            <person name="Machida M."/>
            <person name="Baker S.E."/>
            <person name="Andersen M.R."/>
        </authorList>
    </citation>
    <scope>NUCLEOTIDE SEQUENCE [LARGE SCALE GENOMIC DNA]</scope>
    <source>
        <strain evidence="3 4">CBS 151.66</strain>
    </source>
</reference>
<proteinExistence type="inferred from homology"/>
<dbReference type="Gene3D" id="3.90.226.10">
    <property type="entry name" value="2-enoyl-CoA Hydratase, Chain A, domain 1"/>
    <property type="match status" value="1"/>
</dbReference>
<dbReference type="SUPFAM" id="SSF52096">
    <property type="entry name" value="ClpP/crotonase"/>
    <property type="match status" value="1"/>
</dbReference>
<dbReference type="Pfam" id="PF00378">
    <property type="entry name" value="ECH_1"/>
    <property type="match status" value="1"/>
</dbReference>
<dbReference type="InterPro" id="IPR018376">
    <property type="entry name" value="Enoyl-CoA_hyd/isom_CS"/>
</dbReference>
<evidence type="ECO:0000256" key="1">
    <source>
        <dbReference type="ARBA" id="ARBA00005254"/>
    </source>
</evidence>
<organism evidence="3 4">
    <name type="scientific">Aspergillus leporis</name>
    <dbReference type="NCBI Taxonomy" id="41062"/>
    <lineage>
        <taxon>Eukaryota</taxon>
        <taxon>Fungi</taxon>
        <taxon>Dikarya</taxon>
        <taxon>Ascomycota</taxon>
        <taxon>Pezizomycotina</taxon>
        <taxon>Eurotiomycetes</taxon>
        <taxon>Eurotiomycetidae</taxon>
        <taxon>Eurotiales</taxon>
        <taxon>Aspergillaceae</taxon>
        <taxon>Aspergillus</taxon>
        <taxon>Aspergillus subgen. Circumdati</taxon>
    </lineage>
</organism>
<name>A0A5N5WX21_9EURO</name>
<sequence>MGGTFCAGADLHEVARQDDINVSPGKADKRGNSHFQALPESAQPSLGHMCPSRLQMQKPVIGAISGYAVAGGLELSLLCDIRVVEENAVFMSTVHLQAIVGLGRALDMILTGRPVGANEALSMGLANRAVPKGKAVEEAMAIAKQLLSFPQLCMNVDRQSCYYSAYQASSFQDALRHEYEGGVRVLKTENIKGAARFNCGERRYGRFKHDPHIFKTRLSFLQLGCSA</sequence>
<dbReference type="InterPro" id="IPR029045">
    <property type="entry name" value="ClpP/crotonase-like_dom_sf"/>
</dbReference>
<dbReference type="InterPro" id="IPR001753">
    <property type="entry name" value="Enoyl-CoA_hydra/iso"/>
</dbReference>
<evidence type="ECO:0000256" key="2">
    <source>
        <dbReference type="RuleBase" id="RU003707"/>
    </source>
</evidence>
<dbReference type="EMBL" id="ML732265">
    <property type="protein sequence ID" value="KAB8071710.1"/>
    <property type="molecule type" value="Genomic_DNA"/>
</dbReference>
<comment type="similarity">
    <text evidence="1 2">Belongs to the enoyl-CoA hydratase/isomerase family.</text>
</comment>
<keyword evidence="4" id="KW-1185">Reference proteome</keyword>
<dbReference type="Gene3D" id="1.10.287.2460">
    <property type="match status" value="1"/>
</dbReference>